<dbReference type="InterPro" id="IPR001357">
    <property type="entry name" value="BRCT_dom"/>
</dbReference>
<dbReference type="PROSITE" id="PS50172">
    <property type="entry name" value="BRCT"/>
    <property type="match status" value="2"/>
</dbReference>
<evidence type="ECO:0000259" key="3">
    <source>
        <dbReference type="PROSITE" id="PS50172"/>
    </source>
</evidence>
<dbReference type="Proteomes" id="UP001162162">
    <property type="component" value="Unassembled WGS sequence"/>
</dbReference>
<gene>
    <name evidence="4" type="ORF">NQ318_016528</name>
</gene>
<accession>A0AAV8YVK7</accession>
<feature type="domain" description="BRCT" evidence="3">
    <location>
        <begin position="102"/>
        <end position="192"/>
    </location>
</feature>
<reference evidence="4" key="1">
    <citation type="journal article" date="2023" name="Insect Mol. Biol.">
        <title>Genome sequencing provides insights into the evolution of gene families encoding plant cell wall-degrading enzymes in longhorned beetles.</title>
        <authorList>
            <person name="Shin N.R."/>
            <person name="Okamura Y."/>
            <person name="Kirsch R."/>
            <person name="Pauchet Y."/>
        </authorList>
    </citation>
    <scope>NUCLEOTIDE SEQUENCE</scope>
    <source>
        <strain evidence="4">AMC_N1</strain>
    </source>
</reference>
<evidence type="ECO:0000256" key="2">
    <source>
        <dbReference type="SAM" id="MobiDB-lite"/>
    </source>
</evidence>
<dbReference type="GO" id="GO:0033314">
    <property type="term" value="P:mitotic DNA replication checkpoint signaling"/>
    <property type="evidence" value="ECO:0007669"/>
    <property type="project" value="TreeGrafter"/>
</dbReference>
<feature type="domain" description="BRCT" evidence="3">
    <location>
        <begin position="13"/>
        <end position="100"/>
    </location>
</feature>
<feature type="compositionally biased region" description="Polar residues" evidence="2">
    <location>
        <begin position="244"/>
        <end position="258"/>
    </location>
</feature>
<keyword evidence="1" id="KW-0677">Repeat</keyword>
<dbReference type="AlphaFoldDB" id="A0AAV8YVK7"/>
<organism evidence="4 5">
    <name type="scientific">Aromia moschata</name>
    <dbReference type="NCBI Taxonomy" id="1265417"/>
    <lineage>
        <taxon>Eukaryota</taxon>
        <taxon>Metazoa</taxon>
        <taxon>Ecdysozoa</taxon>
        <taxon>Arthropoda</taxon>
        <taxon>Hexapoda</taxon>
        <taxon>Insecta</taxon>
        <taxon>Pterygota</taxon>
        <taxon>Neoptera</taxon>
        <taxon>Endopterygota</taxon>
        <taxon>Coleoptera</taxon>
        <taxon>Polyphaga</taxon>
        <taxon>Cucujiformia</taxon>
        <taxon>Chrysomeloidea</taxon>
        <taxon>Cerambycidae</taxon>
        <taxon>Cerambycinae</taxon>
        <taxon>Callichromatini</taxon>
        <taxon>Aromia</taxon>
    </lineage>
</organism>
<protein>
    <recommendedName>
        <fullName evidence="3">BRCT domain-containing protein</fullName>
    </recommendedName>
</protein>
<dbReference type="CDD" id="cd17710">
    <property type="entry name" value="BRCT_PAXIP1_rpt2"/>
    <property type="match status" value="1"/>
</dbReference>
<dbReference type="GO" id="GO:0007095">
    <property type="term" value="P:mitotic G2 DNA damage checkpoint signaling"/>
    <property type="evidence" value="ECO:0007669"/>
    <property type="project" value="TreeGrafter"/>
</dbReference>
<evidence type="ECO:0000313" key="4">
    <source>
        <dbReference type="EMBL" id="KAJ8956076.1"/>
    </source>
</evidence>
<dbReference type="EMBL" id="JAPWTK010000033">
    <property type="protein sequence ID" value="KAJ8956076.1"/>
    <property type="molecule type" value="Genomic_DNA"/>
</dbReference>
<dbReference type="Pfam" id="PF00533">
    <property type="entry name" value="BRCT"/>
    <property type="match status" value="1"/>
</dbReference>
<evidence type="ECO:0000256" key="1">
    <source>
        <dbReference type="ARBA" id="ARBA00022737"/>
    </source>
</evidence>
<sequence>MSNLPTEILNLELSEDIFKGIKFFISGDVHDKVIDLLKAGGAERLNYFSDYVTHLIVGENPEENDIVDASDVYEIPALIPKWVVMCTSLKRLVSTKSYLYVPGGKLLSNLVFCFSNVREDLKYLWSLITYNGGIVQLNLNKYCNYLVTGDTTTAKYEKAESLGPEQIKIVTPDWVVETVKNHLLADPTLFHPKLINWPKPIKHESTTAITGFEPEQTEDVGKIEAKAVSDSTQALLEKLKQRMPWNQPSTPKTVSTSDPIALPML</sequence>
<dbReference type="SMART" id="SM00292">
    <property type="entry name" value="BRCT"/>
    <property type="match status" value="2"/>
</dbReference>
<proteinExistence type="predicted"/>
<dbReference type="GO" id="GO:0006270">
    <property type="term" value="P:DNA replication initiation"/>
    <property type="evidence" value="ECO:0007669"/>
    <property type="project" value="TreeGrafter"/>
</dbReference>
<dbReference type="PANTHER" id="PTHR13561">
    <property type="entry name" value="DNA REPLICATION REGULATOR DPB11-RELATED"/>
    <property type="match status" value="1"/>
</dbReference>
<dbReference type="InterPro" id="IPR036420">
    <property type="entry name" value="BRCT_dom_sf"/>
</dbReference>
<dbReference type="Pfam" id="PF12738">
    <property type="entry name" value="PTCB-BRCT"/>
    <property type="match status" value="1"/>
</dbReference>
<feature type="region of interest" description="Disordered" evidence="2">
    <location>
        <begin position="244"/>
        <end position="265"/>
    </location>
</feature>
<keyword evidence="5" id="KW-1185">Reference proteome</keyword>
<dbReference type="SUPFAM" id="SSF52113">
    <property type="entry name" value="BRCT domain"/>
    <property type="match status" value="2"/>
</dbReference>
<name>A0AAV8YVK7_9CUCU</name>
<comment type="caution">
    <text evidence="4">The sequence shown here is derived from an EMBL/GenBank/DDBJ whole genome shotgun (WGS) entry which is preliminary data.</text>
</comment>
<dbReference type="PANTHER" id="PTHR13561:SF20">
    <property type="entry name" value="DNA TOPOISOMERASE 2-BINDING PROTEIN 1"/>
    <property type="match status" value="1"/>
</dbReference>
<evidence type="ECO:0000313" key="5">
    <source>
        <dbReference type="Proteomes" id="UP001162162"/>
    </source>
</evidence>
<dbReference type="Gene3D" id="3.40.50.10190">
    <property type="entry name" value="BRCT domain"/>
    <property type="match status" value="2"/>
</dbReference>